<evidence type="ECO:0008006" key="3">
    <source>
        <dbReference type="Google" id="ProtNLM"/>
    </source>
</evidence>
<dbReference type="Proteomes" id="UP001519287">
    <property type="component" value="Unassembled WGS sequence"/>
</dbReference>
<dbReference type="SUPFAM" id="SSF51445">
    <property type="entry name" value="(Trans)glycosidases"/>
    <property type="match status" value="1"/>
</dbReference>
<dbReference type="RefSeq" id="WP_209975221.1">
    <property type="nucleotide sequence ID" value="NZ_JAGGLB010000018.1"/>
</dbReference>
<evidence type="ECO:0000313" key="1">
    <source>
        <dbReference type="EMBL" id="MBP1993407.1"/>
    </source>
</evidence>
<evidence type="ECO:0000313" key="2">
    <source>
        <dbReference type="Proteomes" id="UP001519287"/>
    </source>
</evidence>
<accession>A0ABS4J0P7</accession>
<reference evidence="1 2" key="1">
    <citation type="submission" date="2021-03" db="EMBL/GenBank/DDBJ databases">
        <title>Genomic Encyclopedia of Type Strains, Phase IV (KMG-IV): sequencing the most valuable type-strain genomes for metagenomic binning, comparative biology and taxonomic classification.</title>
        <authorList>
            <person name="Goeker M."/>
        </authorList>
    </citation>
    <scope>NUCLEOTIDE SEQUENCE [LARGE SCALE GENOMIC DNA]</scope>
    <source>
        <strain evidence="1 2">DSM 26048</strain>
    </source>
</reference>
<comment type="caution">
    <text evidence="1">The sequence shown here is derived from an EMBL/GenBank/DDBJ whole genome shotgun (WGS) entry which is preliminary data.</text>
</comment>
<sequence length="642" mass="73001">MIQSLKQRRDNLVELKLTGENDYVSCQVLYKAAGDDWYTASIYADLEAETALNGSSFLWNQAQAMGIVRLYGKSEPILYWNPYINLGEYVGVVSVKVISVTTSGVIEAVEHMSLEPSGVIYLQNWAEYLGDNASWDPQQGEGNWKLSPAGAGGKSSQIGAKYKEQLPAFRIPLNTVGEYDIHFGFGSGTPRFLARTEGEAYRRFITPGNSMDLLQSDYGGKQNKEIFWKRCSIDHGYIEITQLQESIVNHYDFVPLDYVKLVPLEAAETVAVEGSDRSAESEGLAWRQKEDSSASKLKTPELILYYEPYSYTLHGFHDAETMNSIMLEEFMRLNPQEINCQTIRIGMKSLHHSSFLEKLNLPSMTDENTIIDDPVKLVNSCDILQESIQYMKDHMKDHMEDWQKDSALEASNHSSNVKPVRFTANIGMNRPYLGIPELSEKFVRDHPQWIKDGDLDYSVAPVRQYALAVIHELIEKYDIDGLVFDYMRHYANQSVETLIEIIRSTREKLIEKERMTGRKLELKVRIPADQPIYYKAMEICVAEHLLDGIVPSNLVSSEPLPPVEHYLKLCSGTQVKVFGCIDGWKWSIGSEARAGSLDMAHTPNDLKSYFEHYESLGVDGIYMYQGDQFTSNPYLKRMFTDK</sequence>
<dbReference type="InterPro" id="IPR017853">
    <property type="entry name" value="GH"/>
</dbReference>
<dbReference type="EMBL" id="JAGGLB010000018">
    <property type="protein sequence ID" value="MBP1993407.1"/>
    <property type="molecule type" value="Genomic_DNA"/>
</dbReference>
<proteinExistence type="predicted"/>
<gene>
    <name evidence="1" type="ORF">J2Z66_005028</name>
</gene>
<name>A0ABS4J0P7_9BACL</name>
<keyword evidence="2" id="KW-1185">Reference proteome</keyword>
<protein>
    <recommendedName>
        <fullName evidence="3">Glycosyl hydrolase-like 10 domain-containing protein</fullName>
    </recommendedName>
</protein>
<organism evidence="1 2">
    <name type="scientific">Paenibacillus eucommiae</name>
    <dbReference type="NCBI Taxonomy" id="1355755"/>
    <lineage>
        <taxon>Bacteria</taxon>
        <taxon>Bacillati</taxon>
        <taxon>Bacillota</taxon>
        <taxon>Bacilli</taxon>
        <taxon>Bacillales</taxon>
        <taxon>Paenibacillaceae</taxon>
        <taxon>Paenibacillus</taxon>
    </lineage>
</organism>